<evidence type="ECO:0000259" key="2">
    <source>
        <dbReference type="PROSITE" id="PS51464"/>
    </source>
</evidence>
<protein>
    <submittedName>
        <fullName evidence="3">6-phospho-3-hexuloisomerase</fullName>
    </submittedName>
</protein>
<gene>
    <name evidence="3" type="ORF">AR1Y2_3234</name>
</gene>
<comment type="similarity">
    <text evidence="1">Belongs to the SIS family. PHI subfamily.</text>
</comment>
<dbReference type="InterPro" id="IPR017552">
    <property type="entry name" value="PHI/rmpB"/>
</dbReference>
<evidence type="ECO:0000256" key="1">
    <source>
        <dbReference type="ARBA" id="ARBA00009235"/>
    </source>
</evidence>
<reference evidence="3 4" key="1">
    <citation type="submission" date="2019-05" db="EMBL/GenBank/DDBJ databases">
        <title>Complete genome sequencing of Anaerostipes rhamnosivorans.</title>
        <authorList>
            <person name="Bui T.P.N."/>
            <person name="de Vos W.M."/>
        </authorList>
    </citation>
    <scope>NUCLEOTIDE SEQUENCE [LARGE SCALE GENOMIC DNA]</scope>
    <source>
        <strain evidence="3 4">1y2</strain>
    </source>
</reference>
<dbReference type="CDD" id="cd05005">
    <property type="entry name" value="SIS_PHI"/>
    <property type="match status" value="1"/>
</dbReference>
<accession>A0A4P8IFR1</accession>
<feature type="domain" description="SIS" evidence="2">
    <location>
        <begin position="28"/>
        <end position="174"/>
    </location>
</feature>
<dbReference type="GO" id="GO:1901135">
    <property type="term" value="P:carbohydrate derivative metabolic process"/>
    <property type="evidence" value="ECO:0007669"/>
    <property type="project" value="InterPro"/>
</dbReference>
<evidence type="ECO:0000313" key="4">
    <source>
        <dbReference type="Proteomes" id="UP000298653"/>
    </source>
</evidence>
<dbReference type="KEGG" id="arf:AR1Y2_3234"/>
<dbReference type="InterPro" id="IPR001347">
    <property type="entry name" value="SIS_dom"/>
</dbReference>
<sequence length="187" mass="20203">MEAVNLKIITDELSKFSGMVKEEEIQGLADEIKKANKIFLAGAGRSGLAARGFTNRLLHMGFDVHFVGEISCPPIKEGDLIVLGSGSGTTQSLIVMGEKAKKVGARIATVTMFPTHTIGQMADVIVTVPGSTPKKAEGEKNLAESNQPMGNLFEQMSWLTYDSIIMNLMSDLGQTSEEMMGRHTNLE</sequence>
<dbReference type="InterPro" id="IPR046348">
    <property type="entry name" value="SIS_dom_sf"/>
</dbReference>
<dbReference type="SUPFAM" id="SSF53697">
    <property type="entry name" value="SIS domain"/>
    <property type="match status" value="1"/>
</dbReference>
<proteinExistence type="inferred from homology"/>
<dbReference type="PROSITE" id="PS51464">
    <property type="entry name" value="SIS"/>
    <property type="match status" value="1"/>
</dbReference>
<dbReference type="PANTHER" id="PTHR43443:SF1">
    <property type="entry name" value="3-HEXULOSE-6-PHOSPHATE ISOMERASE"/>
    <property type="match status" value="1"/>
</dbReference>
<dbReference type="GO" id="GO:0097367">
    <property type="term" value="F:carbohydrate derivative binding"/>
    <property type="evidence" value="ECO:0007669"/>
    <property type="project" value="InterPro"/>
</dbReference>
<name>A0A4P8IFR1_9FIRM</name>
<keyword evidence="3" id="KW-0413">Isomerase</keyword>
<dbReference type="GO" id="GO:0016853">
    <property type="term" value="F:isomerase activity"/>
    <property type="evidence" value="ECO:0007669"/>
    <property type="project" value="UniProtKB-KW"/>
</dbReference>
<dbReference type="RefSeq" id="WP_137329871.1">
    <property type="nucleotide sequence ID" value="NZ_CP040058.1"/>
</dbReference>
<keyword evidence="4" id="KW-1185">Reference proteome</keyword>
<dbReference type="Proteomes" id="UP000298653">
    <property type="component" value="Chromosome"/>
</dbReference>
<dbReference type="NCBIfam" id="TIGR03127">
    <property type="entry name" value="RuMP_HxlB"/>
    <property type="match status" value="1"/>
</dbReference>
<dbReference type="AlphaFoldDB" id="A0A4P8IFR1"/>
<dbReference type="EMBL" id="CP040058">
    <property type="protein sequence ID" value="QCP36688.1"/>
    <property type="molecule type" value="Genomic_DNA"/>
</dbReference>
<organism evidence="3 4">
    <name type="scientific">Anaerostipes rhamnosivorans</name>
    <dbReference type="NCBI Taxonomy" id="1229621"/>
    <lineage>
        <taxon>Bacteria</taxon>
        <taxon>Bacillati</taxon>
        <taxon>Bacillota</taxon>
        <taxon>Clostridia</taxon>
        <taxon>Lachnospirales</taxon>
        <taxon>Lachnospiraceae</taxon>
        <taxon>Anaerostipes</taxon>
    </lineage>
</organism>
<evidence type="ECO:0000313" key="3">
    <source>
        <dbReference type="EMBL" id="QCP36688.1"/>
    </source>
</evidence>
<dbReference type="OrthoDB" id="9797832at2"/>
<dbReference type="Pfam" id="PF01380">
    <property type="entry name" value="SIS"/>
    <property type="match status" value="1"/>
</dbReference>
<dbReference type="Gene3D" id="3.40.50.10490">
    <property type="entry name" value="Glucose-6-phosphate isomerase like protein, domain 1"/>
    <property type="match status" value="1"/>
</dbReference>
<dbReference type="PANTHER" id="PTHR43443">
    <property type="entry name" value="3-HEXULOSE-6-PHOSPHATE ISOMERASE"/>
    <property type="match status" value="1"/>
</dbReference>